<dbReference type="RefSeq" id="WP_317016477.1">
    <property type="nucleotide sequence ID" value="NZ_CP136511.1"/>
</dbReference>
<dbReference type="InterPro" id="IPR012337">
    <property type="entry name" value="RNaseH-like_sf"/>
</dbReference>
<dbReference type="Pfam" id="PF13333">
    <property type="entry name" value="rve_2"/>
    <property type="match status" value="1"/>
</dbReference>
<name>A0ABZ0EDM9_9BURK</name>
<evidence type="ECO:0000313" key="4">
    <source>
        <dbReference type="Proteomes" id="UP001302652"/>
    </source>
</evidence>
<protein>
    <submittedName>
        <fullName evidence="3">IS3 family transposase</fullName>
    </submittedName>
</protein>
<dbReference type="Proteomes" id="UP001302652">
    <property type="component" value="Chromosome 3"/>
</dbReference>
<organism evidence="3 4">
    <name type="scientific">Paraburkholderia kirstenboschensis</name>
    <dbReference type="NCBI Taxonomy" id="1245436"/>
    <lineage>
        <taxon>Bacteria</taxon>
        <taxon>Pseudomonadati</taxon>
        <taxon>Pseudomonadota</taxon>
        <taxon>Betaproteobacteria</taxon>
        <taxon>Burkholderiales</taxon>
        <taxon>Burkholderiaceae</taxon>
        <taxon>Paraburkholderia</taxon>
    </lineage>
</organism>
<dbReference type="EMBL" id="CP136511">
    <property type="protein sequence ID" value="WOD14559.1"/>
    <property type="molecule type" value="Genomic_DNA"/>
</dbReference>
<dbReference type="InterPro" id="IPR050900">
    <property type="entry name" value="Transposase_IS3/IS150/IS904"/>
</dbReference>
<proteinExistence type="predicted"/>
<gene>
    <name evidence="3" type="ORF">RW095_03770</name>
</gene>
<dbReference type="InterPro" id="IPR001584">
    <property type="entry name" value="Integrase_cat-core"/>
</dbReference>
<evidence type="ECO:0000313" key="3">
    <source>
        <dbReference type="EMBL" id="WOD14559.1"/>
    </source>
</evidence>
<evidence type="ECO:0000259" key="2">
    <source>
        <dbReference type="Pfam" id="PF13333"/>
    </source>
</evidence>
<dbReference type="PANTHER" id="PTHR46889">
    <property type="entry name" value="TRANSPOSASE INSF FOR INSERTION SEQUENCE IS3B-RELATED"/>
    <property type="match status" value="1"/>
</dbReference>
<evidence type="ECO:0000256" key="1">
    <source>
        <dbReference type="SAM" id="MobiDB-lite"/>
    </source>
</evidence>
<reference evidence="3 4" key="1">
    <citation type="submission" date="2023-10" db="EMBL/GenBank/DDBJ databases">
        <title>Surface-active antibiotics is a multifunctional adaptation for post-fire microbes.</title>
        <authorList>
            <person name="Liu M.D."/>
            <person name="Du Y."/>
            <person name="Koupaei S.K."/>
            <person name="Kim N.R."/>
            <person name="Zhang W."/>
            <person name="Traxler M.F."/>
        </authorList>
    </citation>
    <scope>NUCLEOTIDE SEQUENCE [LARGE SCALE GENOMIC DNA]</scope>
    <source>
        <strain evidence="3 4">F3</strain>
    </source>
</reference>
<sequence>MCESFFGTLEAELLSREHLATHEQARRRVFSFLEGWYNVRRLHSSIGYCSPLEFENLHASHQPSPQRGLPTAGQRQGREKRPAARPWTTRESTLNGG</sequence>
<accession>A0ABZ0EDM9</accession>
<dbReference type="PANTHER" id="PTHR46889:SF4">
    <property type="entry name" value="TRANSPOSASE INSO FOR INSERTION SEQUENCE ELEMENT IS911B-RELATED"/>
    <property type="match status" value="1"/>
</dbReference>
<feature type="domain" description="Integrase catalytic" evidence="2">
    <location>
        <begin position="3"/>
        <end position="56"/>
    </location>
</feature>
<feature type="region of interest" description="Disordered" evidence="1">
    <location>
        <begin position="59"/>
        <end position="97"/>
    </location>
</feature>
<keyword evidence="4" id="KW-1185">Reference proteome</keyword>
<dbReference type="SUPFAM" id="SSF53098">
    <property type="entry name" value="Ribonuclease H-like"/>
    <property type="match status" value="1"/>
</dbReference>